<feature type="compositionally biased region" description="Low complexity" evidence="1">
    <location>
        <begin position="161"/>
        <end position="173"/>
    </location>
</feature>
<feature type="compositionally biased region" description="Polar residues" evidence="1">
    <location>
        <begin position="544"/>
        <end position="555"/>
    </location>
</feature>
<organism evidence="3 4">
    <name type="scientific">Ambispora gerdemannii</name>
    <dbReference type="NCBI Taxonomy" id="144530"/>
    <lineage>
        <taxon>Eukaryota</taxon>
        <taxon>Fungi</taxon>
        <taxon>Fungi incertae sedis</taxon>
        <taxon>Mucoromycota</taxon>
        <taxon>Glomeromycotina</taxon>
        <taxon>Glomeromycetes</taxon>
        <taxon>Archaeosporales</taxon>
        <taxon>Ambisporaceae</taxon>
        <taxon>Ambispora</taxon>
    </lineage>
</organism>
<dbReference type="PANTHER" id="PTHR28232">
    <property type="entry name" value="TRANSCRIPTIONAL REGULATORY PROTEIN RXT2"/>
    <property type="match status" value="1"/>
</dbReference>
<dbReference type="Proteomes" id="UP000789831">
    <property type="component" value="Unassembled WGS sequence"/>
</dbReference>
<feature type="compositionally biased region" description="Low complexity" evidence="1">
    <location>
        <begin position="217"/>
        <end position="230"/>
    </location>
</feature>
<feature type="region of interest" description="Disordered" evidence="1">
    <location>
        <begin position="1"/>
        <end position="32"/>
    </location>
</feature>
<feature type="compositionally biased region" description="Basic and acidic residues" evidence="1">
    <location>
        <begin position="272"/>
        <end position="293"/>
    </location>
</feature>
<protein>
    <submittedName>
        <fullName evidence="3">6300_t:CDS:1</fullName>
    </submittedName>
</protein>
<dbReference type="AlphaFoldDB" id="A0A9N8ZA48"/>
<dbReference type="EMBL" id="CAJVPL010000329">
    <property type="protein sequence ID" value="CAG8483748.1"/>
    <property type="molecule type" value="Genomic_DNA"/>
</dbReference>
<evidence type="ECO:0000313" key="3">
    <source>
        <dbReference type="EMBL" id="CAG8483748.1"/>
    </source>
</evidence>
<proteinExistence type="predicted"/>
<evidence type="ECO:0000313" key="4">
    <source>
        <dbReference type="Proteomes" id="UP000789831"/>
    </source>
</evidence>
<dbReference type="InterPro" id="IPR039602">
    <property type="entry name" value="Rxt2"/>
</dbReference>
<dbReference type="GO" id="GO:0033698">
    <property type="term" value="C:Rpd3L complex"/>
    <property type="evidence" value="ECO:0007669"/>
    <property type="project" value="TreeGrafter"/>
</dbReference>
<dbReference type="OrthoDB" id="2405722at2759"/>
<sequence length="599" mass="66460">MSKCLMCPNSQQARGLSQNGVRPQPQPPLPLTQQPVASISLQSQQVRGLSQNGVRPQIATRTSTSPISHSRQNVVPIQTVQLAQTYTADTRIQPSMSNGAVSSTTQRPPFSSFMGRSSQSASTPNSRPSTVVTSNNTQISTLVNNSSHPTQNSHPPRSPILQNGQSSSSQLLQTNHHAPPNIQVPLSQQSQPRALTPAVNLTQLSRPSTPQQRHSHLPSTSSPQLLASSSLTSPVPVTAAAKVLEWAASQNGVDHHEPEELTRYIKQEPIEASDMRIKREHTDDEDSSSKEEIGFTPHNRGNKLKRRAEALNGGPKLKAPYGYHEDLEYIDPPSGKRRHIIYRIPQSSETLLPFSGDEEENPYKEVSIKDILGPLETPEDIIRRPALKRVLRDLRLNKLAQQFSQMIEDEHRYNKILTRLYNILQGDDPMYQELDFRINPLPETVTTRVSKTEKSEGGSGFGVLNMGLQGNESIKGKRALEGKDDGLETLKEIREKLLEQLDFSGQFLTKLTSARAGIVGACKQKERLYIRMKEREKVLRENHNSASTPSSNTHELNNHQQPNPPSSNVQGSTSTTTANTSSQHKDRRSTKTKGKRRAK</sequence>
<reference evidence="3" key="1">
    <citation type="submission" date="2021-06" db="EMBL/GenBank/DDBJ databases">
        <authorList>
            <person name="Kallberg Y."/>
            <person name="Tangrot J."/>
            <person name="Rosling A."/>
        </authorList>
    </citation>
    <scope>NUCLEOTIDE SEQUENCE</scope>
    <source>
        <strain evidence="3">MT106</strain>
    </source>
</reference>
<feature type="compositionally biased region" description="Basic residues" evidence="1">
    <location>
        <begin position="585"/>
        <end position="599"/>
    </location>
</feature>
<accession>A0A9N8ZA48</accession>
<feature type="region of interest" description="Disordered" evidence="1">
    <location>
        <begin position="204"/>
        <end position="230"/>
    </location>
</feature>
<comment type="caution">
    <text evidence="3">The sequence shown here is derived from an EMBL/GenBank/DDBJ whole genome shotgun (WGS) entry which is preliminary data.</text>
</comment>
<feature type="compositionally biased region" description="Polar residues" evidence="1">
    <location>
        <begin position="8"/>
        <end position="21"/>
    </location>
</feature>
<feature type="domain" description="Transcriptional regulatory protein RXT2 N-terminal" evidence="2">
    <location>
        <begin position="299"/>
        <end position="427"/>
    </location>
</feature>
<feature type="compositionally biased region" description="Polar residues" evidence="1">
    <location>
        <begin position="90"/>
        <end position="155"/>
    </location>
</feature>
<keyword evidence="4" id="KW-1185">Reference proteome</keyword>
<feature type="region of interest" description="Disordered" evidence="1">
    <location>
        <begin position="47"/>
        <end position="70"/>
    </location>
</feature>
<gene>
    <name evidence="3" type="ORF">AGERDE_LOCUS3372</name>
</gene>
<evidence type="ECO:0000259" key="2">
    <source>
        <dbReference type="Pfam" id="PF08595"/>
    </source>
</evidence>
<feature type="region of interest" description="Disordered" evidence="1">
    <location>
        <begin position="272"/>
        <end position="317"/>
    </location>
</feature>
<feature type="compositionally biased region" description="Low complexity" evidence="1">
    <location>
        <begin position="558"/>
        <end position="582"/>
    </location>
</feature>
<name>A0A9N8ZA48_9GLOM</name>
<dbReference type="Pfam" id="PF08595">
    <property type="entry name" value="RXT2_N"/>
    <property type="match status" value="1"/>
</dbReference>
<dbReference type="PANTHER" id="PTHR28232:SF1">
    <property type="entry name" value="TRANSCRIPTIONAL REGULATORY PROTEIN RXT2"/>
    <property type="match status" value="1"/>
</dbReference>
<dbReference type="InterPro" id="IPR013904">
    <property type="entry name" value="RXT2_N"/>
</dbReference>
<evidence type="ECO:0000256" key="1">
    <source>
        <dbReference type="SAM" id="MobiDB-lite"/>
    </source>
</evidence>
<feature type="region of interest" description="Disordered" evidence="1">
    <location>
        <begin position="90"/>
        <end position="192"/>
    </location>
</feature>
<dbReference type="GO" id="GO:0005829">
    <property type="term" value="C:cytosol"/>
    <property type="evidence" value="ECO:0007669"/>
    <property type="project" value="TreeGrafter"/>
</dbReference>
<feature type="region of interest" description="Disordered" evidence="1">
    <location>
        <begin position="540"/>
        <end position="599"/>
    </location>
</feature>